<keyword evidence="4 7" id="KW-1133">Transmembrane helix</keyword>
<dbReference type="GO" id="GO:0005886">
    <property type="term" value="C:plasma membrane"/>
    <property type="evidence" value="ECO:0007669"/>
    <property type="project" value="TreeGrafter"/>
</dbReference>
<accession>F8ESS5</accession>
<comment type="subcellular location">
    <subcellularLocation>
        <location evidence="1">Membrane</location>
        <topology evidence="1">Multi-pass membrane protein</topology>
    </subcellularLocation>
</comment>
<evidence type="ECO:0000313" key="8">
    <source>
        <dbReference type="EMBL" id="AEI37850.1"/>
    </source>
</evidence>
<dbReference type="PANTHER" id="PTHR42893:SF46">
    <property type="entry name" value="PROTEIN DETOXIFICATION 44, CHLOROPLASTIC"/>
    <property type="match status" value="1"/>
</dbReference>
<proteinExistence type="inferred from homology"/>
<feature type="transmembrane region" description="Helical" evidence="7">
    <location>
        <begin position="125"/>
        <end position="154"/>
    </location>
</feature>
<feature type="transmembrane region" description="Helical" evidence="7">
    <location>
        <begin position="236"/>
        <end position="259"/>
    </location>
</feature>
<protein>
    <submittedName>
        <fullName evidence="8">MATE efflux family protein</fullName>
    </submittedName>
</protein>
<dbReference type="Proteomes" id="UP000000491">
    <property type="component" value="Chromosome"/>
</dbReference>
<evidence type="ECO:0000256" key="2">
    <source>
        <dbReference type="ARBA" id="ARBA00010199"/>
    </source>
</evidence>
<dbReference type="AlphaFoldDB" id="F8ESS5"/>
<feature type="transmembrane region" description="Helical" evidence="7">
    <location>
        <begin position="421"/>
        <end position="443"/>
    </location>
</feature>
<evidence type="ECO:0000256" key="1">
    <source>
        <dbReference type="ARBA" id="ARBA00004141"/>
    </source>
</evidence>
<dbReference type="CDD" id="cd13136">
    <property type="entry name" value="MATE_DinF_like"/>
    <property type="match status" value="1"/>
</dbReference>
<feature type="transmembrane region" description="Helical" evidence="7">
    <location>
        <begin position="174"/>
        <end position="191"/>
    </location>
</feature>
<feature type="transmembrane region" description="Helical" evidence="7">
    <location>
        <begin position="203"/>
        <end position="224"/>
    </location>
</feature>
<feature type="transmembrane region" description="Helical" evidence="7">
    <location>
        <begin position="353"/>
        <end position="374"/>
    </location>
</feature>
<gene>
    <name evidence="8" type="ordered locus">Zymop_0951</name>
</gene>
<evidence type="ECO:0000313" key="9">
    <source>
        <dbReference type="Proteomes" id="UP000000491"/>
    </source>
</evidence>
<evidence type="ECO:0000256" key="6">
    <source>
        <dbReference type="SAM" id="MobiDB-lite"/>
    </source>
</evidence>
<keyword evidence="3 7" id="KW-0812">Transmembrane</keyword>
<dbReference type="Pfam" id="PF01554">
    <property type="entry name" value="MatE"/>
    <property type="match status" value="3"/>
</dbReference>
<dbReference type="InterPro" id="IPR044644">
    <property type="entry name" value="DinF-like"/>
</dbReference>
<dbReference type="InterPro" id="IPR002528">
    <property type="entry name" value="MATE_fam"/>
</dbReference>
<feature type="region of interest" description="Disordered" evidence="6">
    <location>
        <begin position="85"/>
        <end position="114"/>
    </location>
</feature>
<dbReference type="RefSeq" id="WP_013934246.1">
    <property type="nucleotide sequence ID" value="NC_015709.1"/>
</dbReference>
<evidence type="ECO:0000256" key="7">
    <source>
        <dbReference type="SAM" id="Phobius"/>
    </source>
</evidence>
<feature type="transmembrane region" description="Helical" evidence="7">
    <location>
        <begin position="449"/>
        <end position="471"/>
    </location>
</feature>
<evidence type="ECO:0000256" key="4">
    <source>
        <dbReference type="ARBA" id="ARBA00022989"/>
    </source>
</evidence>
<reference evidence="8 9" key="1">
    <citation type="journal article" date="2011" name="J. Bacteriol.">
        <title>Genome sequence of the ethanol-producing Zymomonas mobilis subsp. pomaceae lectotype strain ATCC 29192.</title>
        <authorList>
            <person name="Kouvelis V.N."/>
            <person name="Davenport K.W."/>
            <person name="Brettin T.S."/>
            <person name="Bruce D."/>
            <person name="Detter C."/>
            <person name="Han C.S."/>
            <person name="Nolan M."/>
            <person name="Tapia R."/>
            <person name="Damoulaki A."/>
            <person name="Kyrpides N.C."/>
            <person name="Typas M.A."/>
            <person name="Pappas K.M."/>
        </authorList>
    </citation>
    <scope>NUCLEOTIDE SEQUENCE [LARGE SCALE GENOMIC DNA]</scope>
    <source>
        <strain evidence="9">ATCC 29192 / DSM 22645 / JCM 10191 / CCUG 17912 / NBRC 13757 / NCIMB 11200 / NRRL B-4491 / Barker I</strain>
    </source>
</reference>
<comment type="similarity">
    <text evidence="2">Belongs to the multi antimicrobial extrusion (MATE) (TC 2.A.66.1) family.</text>
</comment>
<dbReference type="EMBL" id="CP002865">
    <property type="protein sequence ID" value="AEI37850.1"/>
    <property type="molecule type" value="Genomic_DNA"/>
</dbReference>
<dbReference type="KEGG" id="zmp:Zymop_0951"/>
<dbReference type="eggNOG" id="COG0534">
    <property type="taxonomic scope" value="Bacteria"/>
</dbReference>
<evidence type="ECO:0000256" key="3">
    <source>
        <dbReference type="ARBA" id="ARBA00022692"/>
    </source>
</evidence>
<dbReference type="NCBIfam" id="TIGR00797">
    <property type="entry name" value="matE"/>
    <property type="match status" value="1"/>
</dbReference>
<feature type="transmembrane region" description="Helical" evidence="7">
    <location>
        <begin position="394"/>
        <end position="414"/>
    </location>
</feature>
<dbReference type="GO" id="GO:0015297">
    <property type="term" value="F:antiporter activity"/>
    <property type="evidence" value="ECO:0007669"/>
    <property type="project" value="InterPro"/>
</dbReference>
<feature type="transmembrane region" description="Helical" evidence="7">
    <location>
        <begin position="20"/>
        <end position="45"/>
    </location>
</feature>
<dbReference type="PATRIC" id="fig|579138.3.peg.1004"/>
<keyword evidence="5 7" id="KW-0472">Membrane</keyword>
<dbReference type="STRING" id="579138.Zymop_0951"/>
<dbReference type="HOGENOM" id="CLU_012893_16_0_5"/>
<dbReference type="GO" id="GO:0042910">
    <property type="term" value="F:xenobiotic transmembrane transporter activity"/>
    <property type="evidence" value="ECO:0007669"/>
    <property type="project" value="InterPro"/>
</dbReference>
<dbReference type="PANTHER" id="PTHR42893">
    <property type="entry name" value="PROTEIN DETOXIFICATION 44, CHLOROPLASTIC-RELATED"/>
    <property type="match status" value="1"/>
</dbReference>
<name>F8ESS5_ZYMMT</name>
<organism evidence="8 9">
    <name type="scientific">Zymomonas mobilis subsp. pomaceae (strain ATCC 29192 / DSM 22645 / JCM 10191 / CCUG 17912 / NBRC 13757 / NCIMB 11200 / NRRL B-4491 / Barker I)</name>
    <dbReference type="NCBI Taxonomy" id="579138"/>
    <lineage>
        <taxon>Bacteria</taxon>
        <taxon>Pseudomonadati</taxon>
        <taxon>Pseudomonadota</taxon>
        <taxon>Alphaproteobacteria</taxon>
        <taxon>Sphingomonadales</taxon>
        <taxon>Zymomonadaceae</taxon>
        <taxon>Zymomonas</taxon>
    </lineage>
</organism>
<feature type="transmembrane region" description="Helical" evidence="7">
    <location>
        <begin position="303"/>
        <end position="323"/>
    </location>
</feature>
<evidence type="ECO:0000256" key="5">
    <source>
        <dbReference type="ARBA" id="ARBA00023136"/>
    </source>
</evidence>
<feature type="transmembrane region" description="Helical" evidence="7">
    <location>
        <begin position="280"/>
        <end position="297"/>
    </location>
</feature>
<sequence>MASTQQIFPRFFPNLAFQKLIVTIAFPAMLTNIATALFGLADIWMIGRMGNPNMQGGVEIGARLLTTLCVIFNFLRSGTTALTAQAAGQKTTPETPPQSLTETPWQEDELGHPCRKTPNYQTERTLVRAVALAISIGAFLLILKPVLLSCGLYLLDASGAVATQAQYYVARRYWVIPLILTNSVLSAWLIGIRRMRAVLIMEISSNFLHIALDWIGVIILGQGVRAVANASVISEIFSTAFLLVMISRHIAFSQLPSLFKQTSTWHKQTILDLFRLNRDLFIRTILLMSAITLFTRMSVQQGIVILAANAILNQLFTLSVLILDGYESAAQILCGEAVGMNDKGYFFKITQNLMIQSLSVALVMALFYTFRSPFLMQTFTTDHRVIDIATKNAFWLSLLPILGVSSFVMDGVFVGAGWSRAMMFSMAGASFLFTLSLTVMHGFGNYGLWLAYSLFYLFRSGLQLGLLPFLAKRQFT</sequence>